<reference evidence="20 21" key="1">
    <citation type="submission" date="2019-09" db="EMBL/GenBank/DDBJ databases">
        <title>Bird 10,000 Genomes (B10K) Project - Family phase.</title>
        <authorList>
            <person name="Zhang G."/>
        </authorList>
    </citation>
    <scope>NUCLEOTIDE SEQUENCE [LARGE SCALE GENOMIC DNA]</scope>
    <source>
        <strain evidence="20">B10K-DU-001-32</strain>
        <tissue evidence="20">Muscle</tissue>
    </source>
</reference>
<evidence type="ECO:0000259" key="19">
    <source>
        <dbReference type="Pfam" id="PF12931"/>
    </source>
</evidence>
<dbReference type="SMART" id="SM00320">
    <property type="entry name" value="WD40"/>
    <property type="match status" value="6"/>
</dbReference>
<dbReference type="PANTHER" id="PTHR13923">
    <property type="entry name" value="SEC31-RELATED PROTEIN"/>
    <property type="match status" value="1"/>
</dbReference>
<feature type="compositionally biased region" description="Low complexity" evidence="18">
    <location>
        <begin position="824"/>
        <end position="845"/>
    </location>
</feature>
<dbReference type="SUPFAM" id="SSF50978">
    <property type="entry name" value="WD40 repeat-like"/>
    <property type="match status" value="1"/>
</dbReference>
<dbReference type="Gene3D" id="1.25.40.1030">
    <property type="match status" value="1"/>
</dbReference>
<sequence>MKLKEIDRTAMQAWSPAQQHPIYLATGTSAQQLDATFSTSASLEIFELDLSDPLLDMKSCATFSSSHRYHKLIWGPHSMTSDERVSGVLIAGGENGNVILYDPAKIIAGDTEVIIAQKDKHTGPVRALDVNMFQTNLVASGANESEIYIWDLNNFATPMTPGAKTQPLEDISCIAWNRQVQHILASASPSGRATVWDLRKNEPIIKVSDHNNRMHCSGLAWHPDVATQMVLASEDDRLPVIQMWDLRFASSPLRVLESHTRGILAIAWSMADSELLLSCGKDAKILCSNPNTGEVLYELPTNTQWCFDIQWCPRNPAVLSAASFDGRISIYSIMGGSTDGLRQKQVDQLSSSFGNLDPFGTGQPLPPLQLPQQTATQSVILPLKKPPKWIRRPVGASFSFGGKLVTFENAKSQQQPGIEQQQQRHHVYVSQVVTEKEFLARSNQLQEAVQSEGFVSYCQKKIDMAQADLEKNVWAFLKVNFEDDSRVKYLELLGYKKDDLRKKVNVAKYFFLFCWLFFYGIFSLLKAPTESDESAPHEGDEGQATEEQFLGEKVKDHKQETEDLGSAKKTFNISVSGDVDGLITQALLMGNFESAVDLCLHDNRMADAIILAIAGGQELLSRTQEKYFAKMQSKITTLITAVVKKNWKEIVQSCDLQNWREALAAVLTYARPDEFAALCDLLGNRLESEGDSLLQTQACLCYICAGNVEKLVACWTKAQDGNSPLSLQDLIEKVVILRKAVQLTQAVDPNAVGALLAEKMSQYANLLAAQGSIAAALTFLPANTNQPNIVLLRDRLCRAQGELPAGQEAFKAPYERQPMPKGRAGPVAGQMQGPQAAAQQYYQQGDNPPPPGFIMPGAVNPNVPPQQGTSSSYSMYSQAGARPAYPQTYQATQQYSHGTGGPALYQPQQPIAVPATASYPNPAPNTTPPYLPPAHSVPSPLYPGQPQPSPTSLNPVSSFPLPPSGASFQHGRPGPPATSVAYALPSGPTGTLPATSDLPASQRTGPQNGWNDPPTLNRAAKKKVVPDNFLPPVPITSPIMNPLADPQSQMQQPAAPAAPTGAPSFQPPHLPAGQPVLQGGYPPASQPLGPCIVPPAVSKPSTEGAPGAPIGNAIQHVQALPTEKITKKPIPEEHLILKTTFEALIQRCLLSASDPQTKRKLDDANKRLEFLYDKLREQTLSPTIISGLHNIVKSIETRNYQEGLNIHTHIVSTSNFSETSAFMPVLKVVLTQANKLGV</sequence>
<evidence type="ECO:0000256" key="15">
    <source>
        <dbReference type="ARBA" id="ARBA00041470"/>
    </source>
</evidence>
<feature type="compositionally biased region" description="Polar residues" evidence="18">
    <location>
        <begin position="988"/>
        <end position="1010"/>
    </location>
</feature>
<evidence type="ECO:0000256" key="11">
    <source>
        <dbReference type="ARBA" id="ARBA00023136"/>
    </source>
</evidence>
<feature type="compositionally biased region" description="Polar residues" evidence="18">
    <location>
        <begin position="865"/>
        <end position="877"/>
    </location>
</feature>
<keyword evidence="4" id="KW-0813">Transport</keyword>
<dbReference type="Pfam" id="PF00400">
    <property type="entry name" value="WD40"/>
    <property type="match status" value="1"/>
</dbReference>
<evidence type="ECO:0000256" key="3">
    <source>
        <dbReference type="ARBA" id="ARBA00009358"/>
    </source>
</evidence>
<feature type="compositionally biased region" description="Pro residues" evidence="18">
    <location>
        <begin position="940"/>
        <end position="949"/>
    </location>
</feature>
<evidence type="ECO:0000256" key="16">
    <source>
        <dbReference type="ARBA" id="ARBA00043112"/>
    </source>
</evidence>
<dbReference type="InterPro" id="IPR036322">
    <property type="entry name" value="WD40_repeat_dom_sf"/>
</dbReference>
<keyword evidence="21" id="KW-1185">Reference proteome</keyword>
<evidence type="ECO:0000256" key="5">
    <source>
        <dbReference type="ARBA" id="ARBA00022490"/>
    </source>
</evidence>
<evidence type="ECO:0000256" key="8">
    <source>
        <dbReference type="ARBA" id="ARBA00022824"/>
    </source>
</evidence>
<dbReference type="PROSITE" id="PS50082">
    <property type="entry name" value="WD_REPEATS_2"/>
    <property type="match status" value="1"/>
</dbReference>
<evidence type="ECO:0000256" key="10">
    <source>
        <dbReference type="ARBA" id="ARBA00022927"/>
    </source>
</evidence>
<dbReference type="GO" id="GO:0030127">
    <property type="term" value="C:COPII vesicle coat"/>
    <property type="evidence" value="ECO:0007669"/>
    <property type="project" value="TreeGrafter"/>
</dbReference>
<feature type="domain" description="Sec16 Sec23-binding" evidence="19">
    <location>
        <begin position="583"/>
        <end position="776"/>
    </location>
</feature>
<dbReference type="EMBL" id="VWZR01002212">
    <property type="protein sequence ID" value="NXH67147.1"/>
    <property type="molecule type" value="Genomic_DNA"/>
</dbReference>
<evidence type="ECO:0000256" key="1">
    <source>
        <dbReference type="ARBA" id="ARBA00004299"/>
    </source>
</evidence>
<dbReference type="InterPro" id="IPR024298">
    <property type="entry name" value="Sec16_Sec23-bd"/>
</dbReference>
<gene>
    <name evidence="20" type="primary">Sec31a</name>
    <name evidence="20" type="ORF">HYDTET_R10080</name>
</gene>
<dbReference type="InterPro" id="IPR001680">
    <property type="entry name" value="WD40_rpt"/>
</dbReference>
<dbReference type="FunFam" id="2.130.10.10:FF:000009">
    <property type="entry name" value="Protein transport protein Sec31A isoform A"/>
    <property type="match status" value="1"/>
</dbReference>
<keyword evidence="10" id="KW-0653">Protein transport</keyword>
<evidence type="ECO:0000256" key="2">
    <source>
        <dbReference type="ARBA" id="ARBA00004406"/>
    </source>
</evidence>
<keyword evidence="11" id="KW-0472">Membrane</keyword>
<dbReference type="FunFam" id="1.20.940.10:FF:000001">
    <property type="entry name" value="Protein transport protein Sec31A isoform A"/>
    <property type="match status" value="1"/>
</dbReference>
<evidence type="ECO:0000313" key="21">
    <source>
        <dbReference type="Proteomes" id="UP000527232"/>
    </source>
</evidence>
<name>A0A7K9LWI4_OCETE</name>
<evidence type="ECO:0000256" key="12">
    <source>
        <dbReference type="ARBA" id="ARBA00023329"/>
    </source>
</evidence>
<evidence type="ECO:0000313" key="20">
    <source>
        <dbReference type="EMBL" id="NXH67147.1"/>
    </source>
</evidence>
<feature type="non-terminal residue" evidence="20">
    <location>
        <position position="1"/>
    </location>
</feature>
<keyword evidence="9" id="KW-0931">ER-Golgi transport</keyword>
<feature type="compositionally biased region" description="Low complexity" evidence="18">
    <location>
        <begin position="1045"/>
        <end position="1063"/>
    </location>
</feature>
<feature type="non-terminal residue" evidence="20">
    <location>
        <position position="1238"/>
    </location>
</feature>
<keyword evidence="8" id="KW-0256">Endoplasmic reticulum</keyword>
<comment type="function">
    <text evidence="13">Component of the coat protein complex II (COPII) which promotes the formation of transport vesicles from the endoplasmic reticulum (ER). The coat has two main functions, the physical deformation of the endoplasmic reticulum membrane into vesicles and the selection of cargo molecules.</text>
</comment>
<dbReference type="GO" id="GO:0005198">
    <property type="term" value="F:structural molecule activity"/>
    <property type="evidence" value="ECO:0007669"/>
    <property type="project" value="TreeGrafter"/>
</dbReference>
<dbReference type="Gene3D" id="1.20.940.10">
    <property type="entry name" value="Functional domain of the splicing factor Prp18"/>
    <property type="match status" value="1"/>
</dbReference>
<feature type="compositionally biased region" description="Pro residues" evidence="18">
    <location>
        <begin position="921"/>
        <end position="932"/>
    </location>
</feature>
<organism evidence="20 21">
    <name type="scientific">Oceanodroma tethys</name>
    <name type="common">Wedge-rumped storm-petrel</name>
    <name type="synonym">Hydrobates tethys</name>
    <dbReference type="NCBI Taxonomy" id="79633"/>
    <lineage>
        <taxon>Eukaryota</taxon>
        <taxon>Metazoa</taxon>
        <taxon>Chordata</taxon>
        <taxon>Craniata</taxon>
        <taxon>Vertebrata</taxon>
        <taxon>Euteleostomi</taxon>
        <taxon>Archelosauria</taxon>
        <taxon>Archosauria</taxon>
        <taxon>Dinosauria</taxon>
        <taxon>Saurischia</taxon>
        <taxon>Theropoda</taxon>
        <taxon>Coelurosauria</taxon>
        <taxon>Aves</taxon>
        <taxon>Neognathae</taxon>
        <taxon>Neoaves</taxon>
        <taxon>Aequornithes</taxon>
        <taxon>Procellariiformes</taxon>
        <taxon>Hydrobatidae</taxon>
        <taxon>Oceanodroma</taxon>
    </lineage>
</organism>
<dbReference type="GO" id="GO:0007029">
    <property type="term" value="P:endoplasmic reticulum organization"/>
    <property type="evidence" value="ECO:0007669"/>
    <property type="project" value="TreeGrafter"/>
</dbReference>
<dbReference type="Proteomes" id="UP000527232">
    <property type="component" value="Unassembled WGS sequence"/>
</dbReference>
<dbReference type="PANTHER" id="PTHR13923:SF23">
    <property type="entry name" value="PROTEIN TRANSPORT PROTEIN SEC31A"/>
    <property type="match status" value="1"/>
</dbReference>
<dbReference type="AlphaFoldDB" id="A0A7K9LWI4"/>
<accession>A0A7K9LWI4</accession>
<evidence type="ECO:0000256" key="9">
    <source>
        <dbReference type="ARBA" id="ARBA00022892"/>
    </source>
</evidence>
<comment type="subcellular location">
    <subcellularLocation>
        <location evidence="1">Cytoplasmic vesicle</location>
        <location evidence="1">COPII-coated vesicle membrane</location>
        <topology evidence="1">Peripheral membrane protein</topology>
        <orientation evidence="1">Cytoplasmic side</orientation>
    </subcellularLocation>
    <subcellularLocation>
        <location evidence="2">Endoplasmic reticulum membrane</location>
        <topology evidence="2">Peripheral membrane protein</topology>
    </subcellularLocation>
</comment>
<feature type="region of interest" description="Disordered" evidence="18">
    <location>
        <begin position="914"/>
        <end position="1012"/>
    </location>
</feature>
<feature type="repeat" description="WD" evidence="17">
    <location>
        <begin position="118"/>
        <end position="160"/>
    </location>
</feature>
<dbReference type="Pfam" id="PF12931">
    <property type="entry name" value="TPR_Sec16"/>
    <property type="match status" value="1"/>
</dbReference>
<keyword evidence="12" id="KW-0968">Cytoplasmic vesicle</keyword>
<keyword evidence="6 17" id="KW-0853">WD repeat</keyword>
<evidence type="ECO:0000256" key="7">
    <source>
        <dbReference type="ARBA" id="ARBA00022737"/>
    </source>
</evidence>
<evidence type="ECO:0000256" key="18">
    <source>
        <dbReference type="SAM" id="MobiDB-lite"/>
    </source>
</evidence>
<dbReference type="InterPro" id="IPR040251">
    <property type="entry name" value="SEC31-like"/>
</dbReference>
<dbReference type="Gene3D" id="2.130.10.10">
    <property type="entry name" value="YVTN repeat-like/Quinoprotein amine dehydrogenase"/>
    <property type="match status" value="1"/>
</dbReference>
<proteinExistence type="inferred from homology"/>
<comment type="similarity">
    <text evidence="3">Belongs to the WD repeat SEC31 family.</text>
</comment>
<dbReference type="FunFam" id="1.25.40.1030:FF:000001">
    <property type="entry name" value="protein transport protein Sec31A isoform X3"/>
    <property type="match status" value="1"/>
</dbReference>
<dbReference type="GO" id="GO:0070971">
    <property type="term" value="C:endoplasmic reticulum exit site"/>
    <property type="evidence" value="ECO:0007669"/>
    <property type="project" value="TreeGrafter"/>
</dbReference>
<dbReference type="GO" id="GO:0015031">
    <property type="term" value="P:protein transport"/>
    <property type="evidence" value="ECO:0007669"/>
    <property type="project" value="UniProtKB-KW"/>
</dbReference>
<feature type="region of interest" description="Disordered" evidence="18">
    <location>
        <begin position="822"/>
        <end position="879"/>
    </location>
</feature>
<evidence type="ECO:0000256" key="6">
    <source>
        <dbReference type="ARBA" id="ARBA00022574"/>
    </source>
</evidence>
<evidence type="ECO:0000256" key="13">
    <source>
        <dbReference type="ARBA" id="ARBA00025471"/>
    </source>
</evidence>
<keyword evidence="5" id="KW-0963">Cytoplasm</keyword>
<evidence type="ECO:0000256" key="14">
    <source>
        <dbReference type="ARBA" id="ARBA00039468"/>
    </source>
</evidence>
<dbReference type="OrthoDB" id="542917at2759"/>
<dbReference type="InterPro" id="IPR015943">
    <property type="entry name" value="WD40/YVTN_repeat-like_dom_sf"/>
</dbReference>
<evidence type="ECO:0000256" key="17">
    <source>
        <dbReference type="PROSITE-ProRule" id="PRU00221"/>
    </source>
</evidence>
<protein>
    <recommendedName>
        <fullName evidence="14">Protein transport protein Sec31A</fullName>
    </recommendedName>
    <alternativeName>
        <fullName evidence="16">SEC31-like protein 1</fullName>
    </alternativeName>
    <alternativeName>
        <fullName evidence="15">SEC31-related protein A</fullName>
    </alternativeName>
</protein>
<keyword evidence="7" id="KW-0677">Repeat</keyword>
<comment type="caution">
    <text evidence="20">The sequence shown here is derived from an EMBL/GenBank/DDBJ whole genome shotgun (WGS) entry which is preliminary data.</text>
</comment>
<evidence type="ECO:0000256" key="4">
    <source>
        <dbReference type="ARBA" id="ARBA00022448"/>
    </source>
</evidence>
<dbReference type="GO" id="GO:0090110">
    <property type="term" value="P:COPII-coated vesicle cargo loading"/>
    <property type="evidence" value="ECO:0007669"/>
    <property type="project" value="TreeGrafter"/>
</dbReference>
<dbReference type="GO" id="GO:0005789">
    <property type="term" value="C:endoplasmic reticulum membrane"/>
    <property type="evidence" value="ECO:0007669"/>
    <property type="project" value="UniProtKB-SubCell"/>
</dbReference>
<feature type="region of interest" description="Disordered" evidence="18">
    <location>
        <begin position="1045"/>
        <end position="1066"/>
    </location>
</feature>